<dbReference type="EMBL" id="QNVS01000030">
    <property type="protein sequence ID" value="REC54112.1"/>
    <property type="molecule type" value="Genomic_DNA"/>
</dbReference>
<evidence type="ECO:0000313" key="3">
    <source>
        <dbReference type="Proteomes" id="UP000256512"/>
    </source>
</evidence>
<sequence length="266" mass="29609">MKAKTTITFLFIILTQFFYAQIDDKFYQPSKELKPIENLKYEEISYPVDKDTITAIVLKPNSVKPKATILFFHGAAGNVSTYTFMTKPLVESGFQVIMVDFRGYGKSTGTPTHVNIAQDGQKFFDYITRRKDVKNTKIIIYGASLGSQISAHLARANKDKISGLVIDGGMSSFADIAAVFAPQFKDALAKMLASVYSAKEDIKETEGLPKLFIYSKNDKTVPFSQGEEIYKNAAEPKQFLEFTADHLSAITEKPAQVVKAIESLIK</sequence>
<evidence type="ECO:0000259" key="1">
    <source>
        <dbReference type="Pfam" id="PF12146"/>
    </source>
</evidence>
<proteinExistence type="predicted"/>
<dbReference type="SUPFAM" id="SSF53474">
    <property type="entry name" value="alpha/beta-Hydrolases"/>
    <property type="match status" value="1"/>
</dbReference>
<dbReference type="InterPro" id="IPR022742">
    <property type="entry name" value="Hydrolase_4"/>
</dbReference>
<evidence type="ECO:0000313" key="2">
    <source>
        <dbReference type="EMBL" id="REC54112.1"/>
    </source>
</evidence>
<feature type="domain" description="Serine aminopeptidase S33" evidence="1">
    <location>
        <begin position="64"/>
        <end position="196"/>
    </location>
</feature>
<keyword evidence="3" id="KW-1185">Reference proteome</keyword>
<gene>
    <name evidence="2" type="ORF">DRF62_10855</name>
</gene>
<dbReference type="Pfam" id="PF12146">
    <property type="entry name" value="Hydrolase_4"/>
    <property type="match status" value="1"/>
</dbReference>
<dbReference type="InterPro" id="IPR029058">
    <property type="entry name" value="AB_hydrolase_fold"/>
</dbReference>
<protein>
    <submittedName>
        <fullName evidence="2">Alpha/beta hydrolase</fullName>
    </submittedName>
</protein>
<reference evidence="2 3" key="1">
    <citation type="journal article" date="2006" name="Int. J. Syst. Evol. Microbiol.">
        <title>Chryseobacterium piscium sp. nov., isolated from fish of the South Atlantic Ocean off South Africa.</title>
        <authorList>
            <person name="de Beer H."/>
            <person name="Hugo C.J."/>
            <person name="Jooste P.J."/>
            <person name="Vancanneyt M."/>
            <person name="Coenye T."/>
            <person name="Vandamme P."/>
        </authorList>
    </citation>
    <scope>NUCLEOTIDE SEQUENCE [LARGE SCALE GENOMIC DNA]</scope>
    <source>
        <strain evidence="2 3">CCUG 51923</strain>
    </source>
</reference>
<dbReference type="RefSeq" id="WP_115950333.1">
    <property type="nucleotide sequence ID" value="NZ_QNVS01000030.1"/>
</dbReference>
<organism evidence="2 3">
    <name type="scientific">Chryseobacterium piscium</name>
    <dbReference type="NCBI Taxonomy" id="333702"/>
    <lineage>
        <taxon>Bacteria</taxon>
        <taxon>Pseudomonadati</taxon>
        <taxon>Bacteroidota</taxon>
        <taxon>Flavobacteriia</taxon>
        <taxon>Flavobacteriales</taxon>
        <taxon>Weeksellaceae</taxon>
        <taxon>Chryseobacterium group</taxon>
        <taxon>Chryseobacterium</taxon>
    </lineage>
</organism>
<comment type="caution">
    <text evidence="2">The sequence shown here is derived from an EMBL/GenBank/DDBJ whole genome shotgun (WGS) entry which is preliminary data.</text>
</comment>
<dbReference type="Gene3D" id="3.40.50.1820">
    <property type="entry name" value="alpha/beta hydrolase"/>
    <property type="match status" value="1"/>
</dbReference>
<accession>A0A3D9BL25</accession>
<name>A0A3D9BL25_9FLAO</name>
<dbReference type="GO" id="GO:0016787">
    <property type="term" value="F:hydrolase activity"/>
    <property type="evidence" value="ECO:0007669"/>
    <property type="project" value="UniProtKB-KW"/>
</dbReference>
<dbReference type="PANTHER" id="PTHR12277">
    <property type="entry name" value="ALPHA/BETA HYDROLASE DOMAIN-CONTAINING PROTEIN"/>
    <property type="match status" value="1"/>
</dbReference>
<dbReference type="AlphaFoldDB" id="A0A3D9BL25"/>
<dbReference type="Proteomes" id="UP000256512">
    <property type="component" value="Unassembled WGS sequence"/>
</dbReference>
<dbReference type="PANTHER" id="PTHR12277:SF81">
    <property type="entry name" value="PROTEIN ABHD13"/>
    <property type="match status" value="1"/>
</dbReference>
<keyword evidence="2" id="KW-0378">Hydrolase</keyword>